<organism evidence="2 3">
    <name type="scientific">Lithohypha guttulata</name>
    <dbReference type="NCBI Taxonomy" id="1690604"/>
    <lineage>
        <taxon>Eukaryota</taxon>
        <taxon>Fungi</taxon>
        <taxon>Dikarya</taxon>
        <taxon>Ascomycota</taxon>
        <taxon>Pezizomycotina</taxon>
        <taxon>Eurotiomycetes</taxon>
        <taxon>Chaetothyriomycetidae</taxon>
        <taxon>Chaetothyriales</taxon>
        <taxon>Trichomeriaceae</taxon>
        <taxon>Lithohypha</taxon>
    </lineage>
</organism>
<feature type="compositionally biased region" description="Basic and acidic residues" evidence="1">
    <location>
        <begin position="63"/>
        <end position="72"/>
    </location>
</feature>
<feature type="compositionally biased region" description="Polar residues" evidence="1">
    <location>
        <begin position="91"/>
        <end position="102"/>
    </location>
</feature>
<feature type="region of interest" description="Disordered" evidence="1">
    <location>
        <begin position="38"/>
        <end position="147"/>
    </location>
</feature>
<protein>
    <submittedName>
        <fullName evidence="2">Uncharacterized protein</fullName>
    </submittedName>
</protein>
<proteinExistence type="predicted"/>
<feature type="compositionally biased region" description="Basic and acidic residues" evidence="1">
    <location>
        <begin position="130"/>
        <end position="147"/>
    </location>
</feature>
<gene>
    <name evidence="2" type="ORF">LTR24_010428</name>
</gene>
<dbReference type="EMBL" id="JAVRRG010000326">
    <property type="protein sequence ID" value="KAK5072335.1"/>
    <property type="molecule type" value="Genomic_DNA"/>
</dbReference>
<evidence type="ECO:0000256" key="1">
    <source>
        <dbReference type="SAM" id="MobiDB-lite"/>
    </source>
</evidence>
<name>A0ABR0JTY8_9EURO</name>
<keyword evidence="3" id="KW-1185">Reference proteome</keyword>
<dbReference type="Proteomes" id="UP001345013">
    <property type="component" value="Unassembled WGS sequence"/>
</dbReference>
<reference evidence="2 3" key="1">
    <citation type="submission" date="2023-08" db="EMBL/GenBank/DDBJ databases">
        <title>Black Yeasts Isolated from many extreme environments.</title>
        <authorList>
            <person name="Coleine C."/>
            <person name="Stajich J.E."/>
            <person name="Selbmann L."/>
        </authorList>
    </citation>
    <scope>NUCLEOTIDE SEQUENCE [LARGE SCALE GENOMIC DNA]</scope>
    <source>
        <strain evidence="2 3">CCFEE 5885</strain>
    </source>
</reference>
<comment type="caution">
    <text evidence="2">The sequence shown here is derived from an EMBL/GenBank/DDBJ whole genome shotgun (WGS) entry which is preliminary data.</text>
</comment>
<accession>A0ABR0JTY8</accession>
<sequence>MSTAPIGVGQKGPRAQCAVRGRGLLARKDEHNAHYFASKDPWVSAPQDVGAVRVEAPGRKVHQPQEDREDRSISGTSSDAPLDTRSEGSAYPTSESPLCATSSDRDLQSKNVGFVTRLEKVDRALGTLRRPNDGDDADFGRESSLEG</sequence>
<evidence type="ECO:0000313" key="3">
    <source>
        <dbReference type="Proteomes" id="UP001345013"/>
    </source>
</evidence>
<evidence type="ECO:0000313" key="2">
    <source>
        <dbReference type="EMBL" id="KAK5072335.1"/>
    </source>
</evidence>